<organism evidence="10 11">
    <name type="scientific">Porites evermanni</name>
    <dbReference type="NCBI Taxonomy" id="104178"/>
    <lineage>
        <taxon>Eukaryota</taxon>
        <taxon>Metazoa</taxon>
        <taxon>Cnidaria</taxon>
        <taxon>Anthozoa</taxon>
        <taxon>Hexacorallia</taxon>
        <taxon>Scleractinia</taxon>
        <taxon>Fungiina</taxon>
        <taxon>Poritidae</taxon>
        <taxon>Porites</taxon>
    </lineage>
</organism>
<keyword evidence="4" id="KW-0548">Nucleotidyltransferase</keyword>
<name>A0ABN8LS61_9CNID</name>
<protein>
    <recommendedName>
        <fullName evidence="2">DNA-directed DNA polymerase</fullName>
        <ecNumber evidence="2">2.7.7.7</ecNumber>
    </recommendedName>
</protein>
<comment type="caution">
    <text evidence="10">The sequence shown here is derived from an EMBL/GenBank/DDBJ whole genome shotgun (WGS) entry which is preliminary data.</text>
</comment>
<evidence type="ECO:0000313" key="11">
    <source>
        <dbReference type="Proteomes" id="UP001159427"/>
    </source>
</evidence>
<evidence type="ECO:0000256" key="2">
    <source>
        <dbReference type="ARBA" id="ARBA00012417"/>
    </source>
</evidence>
<dbReference type="InterPro" id="IPR036397">
    <property type="entry name" value="RNaseH_sf"/>
</dbReference>
<dbReference type="EC" id="2.7.7.7" evidence="2"/>
<evidence type="ECO:0000256" key="8">
    <source>
        <dbReference type="ARBA" id="ARBA00049244"/>
    </source>
</evidence>
<gene>
    <name evidence="10" type="ORF">PEVE_00040257</name>
</gene>
<evidence type="ECO:0000256" key="1">
    <source>
        <dbReference type="ARBA" id="ARBA00005755"/>
    </source>
</evidence>
<dbReference type="PANTHER" id="PTHR33568">
    <property type="entry name" value="DNA POLYMERASE"/>
    <property type="match status" value="1"/>
</dbReference>
<dbReference type="Gene3D" id="3.30.420.10">
    <property type="entry name" value="Ribonuclease H-like superfamily/Ribonuclease H"/>
    <property type="match status" value="1"/>
</dbReference>
<dbReference type="SUPFAM" id="SSF53098">
    <property type="entry name" value="Ribonuclease H-like"/>
    <property type="match status" value="1"/>
</dbReference>
<keyword evidence="5" id="KW-0235">DNA replication</keyword>
<evidence type="ECO:0000256" key="7">
    <source>
        <dbReference type="ARBA" id="ARBA00023125"/>
    </source>
</evidence>
<dbReference type="InterPro" id="IPR004868">
    <property type="entry name" value="DNA-dir_DNA_pol_B_mt/vir"/>
</dbReference>
<sequence>MRRFIMQEPFLEACEALTEVENNDRPRKVITFFHNLRGFDGNFVLEALYDQGRAAENPLTQGAKILYFESGDLIFKESFNFFAMPLERFPAAFNLTELHKGFFPHAFNRQENFNYSGSYPPMAEYDPDGMNDKKREEFMTWYQQKVESNATFNFQEELLAYCESDVKLLKEGCLKFVREFKDIAGFYPLIQSVTIASACNYFWGKEKLEENLIALEPLGGWHGNHINQSTIALEWMYYKDHLL</sequence>
<keyword evidence="11" id="KW-1185">Reference proteome</keyword>
<dbReference type="InterPro" id="IPR012337">
    <property type="entry name" value="RNaseH-like_sf"/>
</dbReference>
<keyword evidence="3" id="KW-0808">Transferase</keyword>
<evidence type="ECO:0000256" key="4">
    <source>
        <dbReference type="ARBA" id="ARBA00022695"/>
    </source>
</evidence>
<accession>A0ABN8LS61</accession>
<reference evidence="10 11" key="1">
    <citation type="submission" date="2022-05" db="EMBL/GenBank/DDBJ databases">
        <authorList>
            <consortium name="Genoscope - CEA"/>
            <person name="William W."/>
        </authorList>
    </citation>
    <scope>NUCLEOTIDE SEQUENCE [LARGE SCALE GENOMIC DNA]</scope>
</reference>
<keyword evidence="6" id="KW-0239">DNA-directed DNA polymerase</keyword>
<keyword evidence="7" id="KW-0238">DNA-binding</keyword>
<evidence type="ECO:0000259" key="9">
    <source>
        <dbReference type="Pfam" id="PF03175"/>
    </source>
</evidence>
<comment type="catalytic activity">
    <reaction evidence="8">
        <text>DNA(n) + a 2'-deoxyribonucleoside 5'-triphosphate = DNA(n+1) + diphosphate</text>
        <dbReference type="Rhea" id="RHEA:22508"/>
        <dbReference type="Rhea" id="RHEA-COMP:17339"/>
        <dbReference type="Rhea" id="RHEA-COMP:17340"/>
        <dbReference type="ChEBI" id="CHEBI:33019"/>
        <dbReference type="ChEBI" id="CHEBI:61560"/>
        <dbReference type="ChEBI" id="CHEBI:173112"/>
        <dbReference type="EC" id="2.7.7.7"/>
    </reaction>
</comment>
<feature type="domain" description="DNA-directed DNA polymerase family B mitochondria/virus" evidence="9">
    <location>
        <begin position="25"/>
        <end position="198"/>
    </location>
</feature>
<feature type="non-terminal residue" evidence="10">
    <location>
        <position position="243"/>
    </location>
</feature>
<dbReference type="Pfam" id="PF03175">
    <property type="entry name" value="DNA_pol_B_2"/>
    <property type="match status" value="1"/>
</dbReference>
<evidence type="ECO:0000256" key="6">
    <source>
        <dbReference type="ARBA" id="ARBA00022932"/>
    </source>
</evidence>
<dbReference type="EMBL" id="CALNXI010000073">
    <property type="protein sequence ID" value="CAH3017898.1"/>
    <property type="molecule type" value="Genomic_DNA"/>
</dbReference>
<comment type="similarity">
    <text evidence="1">Belongs to the DNA polymerase type-B family.</text>
</comment>
<dbReference type="PANTHER" id="PTHR33568:SF3">
    <property type="entry name" value="DNA-DIRECTED DNA POLYMERASE"/>
    <property type="match status" value="1"/>
</dbReference>
<evidence type="ECO:0000256" key="5">
    <source>
        <dbReference type="ARBA" id="ARBA00022705"/>
    </source>
</evidence>
<proteinExistence type="inferred from homology"/>
<dbReference type="Proteomes" id="UP001159427">
    <property type="component" value="Unassembled WGS sequence"/>
</dbReference>
<evidence type="ECO:0000256" key="3">
    <source>
        <dbReference type="ARBA" id="ARBA00022679"/>
    </source>
</evidence>
<evidence type="ECO:0000313" key="10">
    <source>
        <dbReference type="EMBL" id="CAH3017898.1"/>
    </source>
</evidence>